<protein>
    <submittedName>
        <fullName evidence="2">Uncharacterized protein</fullName>
    </submittedName>
</protein>
<keyword evidence="3" id="KW-1185">Reference proteome</keyword>
<accession>A0A5M3ZA71</accession>
<feature type="region of interest" description="Disordered" evidence="1">
    <location>
        <begin position="172"/>
        <end position="218"/>
    </location>
</feature>
<name>A0A5M3ZA71_ASPTE</name>
<feature type="compositionally biased region" description="Low complexity" evidence="1">
    <location>
        <begin position="38"/>
        <end position="47"/>
    </location>
</feature>
<dbReference type="Proteomes" id="UP000452235">
    <property type="component" value="Unassembled WGS sequence"/>
</dbReference>
<organism evidence="2 3">
    <name type="scientific">Aspergillus terreus</name>
    <dbReference type="NCBI Taxonomy" id="33178"/>
    <lineage>
        <taxon>Eukaryota</taxon>
        <taxon>Fungi</taxon>
        <taxon>Dikarya</taxon>
        <taxon>Ascomycota</taxon>
        <taxon>Pezizomycotina</taxon>
        <taxon>Eurotiomycetes</taxon>
        <taxon>Eurotiomycetidae</taxon>
        <taxon>Eurotiales</taxon>
        <taxon>Aspergillaceae</taxon>
        <taxon>Aspergillus</taxon>
        <taxon>Aspergillus subgen. Circumdati</taxon>
    </lineage>
</organism>
<evidence type="ECO:0000313" key="2">
    <source>
        <dbReference type="EMBL" id="GFF18298.1"/>
    </source>
</evidence>
<feature type="compositionally biased region" description="Polar residues" evidence="1">
    <location>
        <begin position="107"/>
        <end position="117"/>
    </location>
</feature>
<dbReference type="OrthoDB" id="10450424at2759"/>
<feature type="compositionally biased region" description="Low complexity" evidence="1">
    <location>
        <begin position="180"/>
        <end position="206"/>
    </location>
</feature>
<dbReference type="VEuPathDB" id="FungiDB:ATEG_06491"/>
<evidence type="ECO:0000313" key="3">
    <source>
        <dbReference type="Proteomes" id="UP000452235"/>
    </source>
</evidence>
<comment type="caution">
    <text evidence="2">The sequence shown here is derived from an EMBL/GenBank/DDBJ whole genome shotgun (WGS) entry which is preliminary data.</text>
</comment>
<gene>
    <name evidence="2" type="ORF">ATEIFO6365_0008024200</name>
</gene>
<dbReference type="AlphaFoldDB" id="A0A5M3ZA71"/>
<proteinExistence type="predicted"/>
<sequence length="258" mass="27943">MDRVKDLFSGCIQARKRSKAQYHDSWLAPAPCTHHHQPSTPQQPTQPKGLSKTSSIRIVESEPDDSSDGPSRRLRLSRCVPDEPADDTDEESLHPDDDGIDEPQALPQPQSWTNHALTTEVKRRIEDIPEEDEGDERAEVPATPAPAQHPRRRKSLVEIIQLLQSTTTAIKGAAHGGPGRPLLRGPAAGAGSSTTSLPSLASSLSTHDTDSDDEVKRQRRVGAIVFPAAMRLRGWTEGRKKRPGSVAAAGAGEKGVFC</sequence>
<feature type="region of interest" description="Disordered" evidence="1">
    <location>
        <begin position="15"/>
        <end position="153"/>
    </location>
</feature>
<reference evidence="2 3" key="1">
    <citation type="submission" date="2020-01" db="EMBL/GenBank/DDBJ databases">
        <title>Aspergillus terreus IFO 6365 whole genome shotgun sequence.</title>
        <authorList>
            <person name="Kanamasa S."/>
            <person name="Takahashi H."/>
        </authorList>
    </citation>
    <scope>NUCLEOTIDE SEQUENCE [LARGE SCALE GENOMIC DNA]</scope>
    <source>
        <strain evidence="2 3">IFO 6365</strain>
    </source>
</reference>
<dbReference type="EMBL" id="BLJY01000008">
    <property type="protein sequence ID" value="GFF18298.1"/>
    <property type="molecule type" value="Genomic_DNA"/>
</dbReference>
<evidence type="ECO:0000256" key="1">
    <source>
        <dbReference type="SAM" id="MobiDB-lite"/>
    </source>
</evidence>